<dbReference type="EMBL" id="JAQQXT010000013">
    <property type="protein sequence ID" value="MDC8773591.1"/>
    <property type="molecule type" value="Genomic_DNA"/>
</dbReference>
<reference evidence="1 2" key="1">
    <citation type="submission" date="2022-10" db="EMBL/GenBank/DDBJ databases">
        <title>Paucibacter sp. hw1 Genome sequencing.</title>
        <authorList>
            <person name="Park S."/>
        </authorList>
    </citation>
    <scope>NUCLEOTIDE SEQUENCE [LARGE SCALE GENOMIC DNA]</scope>
    <source>
        <strain evidence="2">hw1</strain>
    </source>
</reference>
<protein>
    <recommendedName>
        <fullName evidence="3">Lipoprotein</fullName>
    </recommendedName>
</protein>
<dbReference type="RefSeq" id="WP_273601770.1">
    <property type="nucleotide sequence ID" value="NZ_JAQQXT010000013.1"/>
</dbReference>
<name>A0ABT5KI26_9BURK</name>
<sequence length="258" mass="28267">MGVQMTEFQLTLKSVGIDEIVTSGGLTRLLSLRKLLLAGLGLSLALTLYGCGPSEQQKAEQRRIDCLNKPCEGDVVPKVSAGNVAMKVGGRYFSVPKAYRLDFLGLAFYWPSKTHLTGPPEGGSFPEKGQPFYDIAIELDFVPEPASIELSDMIAMAEKKGRPVTLISQSTNLDVVTVQLREQPTELSTIYVAKNASYPSGKPAAMGCTHARKDDRCSAYFAWGQGMHISVSFNQRHAQDWPQIYAEIERVLALVKPL</sequence>
<comment type="caution">
    <text evidence="1">The sequence shown here is derived from an EMBL/GenBank/DDBJ whole genome shotgun (WGS) entry which is preliminary data.</text>
</comment>
<gene>
    <name evidence="1" type="ORF">PRZ03_18600</name>
</gene>
<evidence type="ECO:0000313" key="2">
    <source>
        <dbReference type="Proteomes" id="UP001221189"/>
    </source>
</evidence>
<evidence type="ECO:0008006" key="3">
    <source>
        <dbReference type="Google" id="ProtNLM"/>
    </source>
</evidence>
<keyword evidence="2" id="KW-1185">Reference proteome</keyword>
<organism evidence="1 2">
    <name type="scientific">Roseateles albus</name>
    <dbReference type="NCBI Taxonomy" id="2987525"/>
    <lineage>
        <taxon>Bacteria</taxon>
        <taxon>Pseudomonadati</taxon>
        <taxon>Pseudomonadota</taxon>
        <taxon>Betaproteobacteria</taxon>
        <taxon>Burkholderiales</taxon>
        <taxon>Sphaerotilaceae</taxon>
        <taxon>Roseateles</taxon>
    </lineage>
</organism>
<dbReference type="Proteomes" id="UP001221189">
    <property type="component" value="Unassembled WGS sequence"/>
</dbReference>
<accession>A0ABT5KI26</accession>
<evidence type="ECO:0000313" key="1">
    <source>
        <dbReference type="EMBL" id="MDC8773591.1"/>
    </source>
</evidence>
<proteinExistence type="predicted"/>